<dbReference type="SUPFAM" id="SSF53098">
    <property type="entry name" value="Ribonuclease H-like"/>
    <property type="match status" value="1"/>
</dbReference>
<dbReference type="InterPro" id="IPR036397">
    <property type="entry name" value="RNaseH_sf"/>
</dbReference>
<dbReference type="PANTHER" id="PTHR12801">
    <property type="entry name" value="RNA EXONUCLEASE REXO1 / RECO3 FAMILY MEMBER-RELATED"/>
    <property type="match status" value="1"/>
</dbReference>
<evidence type="ECO:0000313" key="5">
    <source>
        <dbReference type="Proteomes" id="UP000717585"/>
    </source>
</evidence>
<gene>
    <name evidence="4" type="ORF">J8273_6854</name>
</gene>
<dbReference type="GO" id="GO:0003676">
    <property type="term" value="F:nucleic acid binding"/>
    <property type="evidence" value="ECO:0007669"/>
    <property type="project" value="InterPro"/>
</dbReference>
<keyword evidence="2" id="KW-0378">Hydrolase</keyword>
<keyword evidence="1" id="KW-0540">Nuclease</keyword>
<organism evidence="4 5">
    <name type="scientific">Carpediemonas membranifera</name>
    <dbReference type="NCBI Taxonomy" id="201153"/>
    <lineage>
        <taxon>Eukaryota</taxon>
        <taxon>Metamonada</taxon>
        <taxon>Carpediemonas-like organisms</taxon>
        <taxon>Carpediemonas</taxon>
    </lineage>
</organism>
<comment type="caution">
    <text evidence="4">The sequence shown here is derived from an EMBL/GenBank/DDBJ whole genome shotgun (WGS) entry which is preliminary data.</text>
</comment>
<dbReference type="GO" id="GO:0004527">
    <property type="term" value="F:exonuclease activity"/>
    <property type="evidence" value="ECO:0007669"/>
    <property type="project" value="UniProtKB-KW"/>
</dbReference>
<dbReference type="GO" id="GO:0005634">
    <property type="term" value="C:nucleus"/>
    <property type="evidence" value="ECO:0007669"/>
    <property type="project" value="TreeGrafter"/>
</dbReference>
<dbReference type="InterPro" id="IPR012337">
    <property type="entry name" value="RNaseH-like_sf"/>
</dbReference>
<keyword evidence="5" id="KW-1185">Reference proteome</keyword>
<evidence type="ECO:0000313" key="4">
    <source>
        <dbReference type="EMBL" id="KAG9391841.1"/>
    </source>
</evidence>
<dbReference type="AlphaFoldDB" id="A0A8J6E0H2"/>
<dbReference type="EMBL" id="JAHDYR010000048">
    <property type="protein sequence ID" value="KAG9391841.1"/>
    <property type="molecule type" value="Genomic_DNA"/>
</dbReference>
<evidence type="ECO:0000256" key="2">
    <source>
        <dbReference type="ARBA" id="ARBA00022801"/>
    </source>
</evidence>
<name>A0A8J6E0H2_9EUKA</name>
<dbReference type="OrthoDB" id="8191639at2759"/>
<dbReference type="Proteomes" id="UP000717585">
    <property type="component" value="Unassembled WGS sequence"/>
</dbReference>
<feature type="domain" description="Exonuclease" evidence="3">
    <location>
        <begin position="4"/>
        <end position="172"/>
    </location>
</feature>
<accession>A0A8J6E0H2</accession>
<keyword evidence="4" id="KW-0269">Exonuclease</keyword>
<evidence type="ECO:0000256" key="1">
    <source>
        <dbReference type="ARBA" id="ARBA00022722"/>
    </source>
</evidence>
<sequence>MTIKYFSFDVECAATGPGHNDREACSVSLVDFDGKTLFSTAINIESTILSPLTPITGMTEDDIKKGISFDDAKEKLVSFLGPNAVVVGQSIGNDLAYMKLTQGIDYHSAIDIAEGFQIRNKKYNNFDHFSLAKEVYAAYGVVMHVAGHTHDPDEDARYSIRLYRDYLHGSKKRNSPQTRALRRKMQLHNWQKTWPEELSTPWAGVEGVCSFKFNPSKCRCGQPCIYENGLMTHDEWEERRVARELANAEI</sequence>
<evidence type="ECO:0000259" key="3">
    <source>
        <dbReference type="SMART" id="SM00479"/>
    </source>
</evidence>
<dbReference type="Gene3D" id="3.30.420.10">
    <property type="entry name" value="Ribonuclease H-like superfamily/Ribonuclease H"/>
    <property type="match status" value="1"/>
</dbReference>
<proteinExistence type="predicted"/>
<dbReference type="InterPro" id="IPR047021">
    <property type="entry name" value="REXO1/3/4-like"/>
</dbReference>
<dbReference type="PANTHER" id="PTHR12801:SF159">
    <property type="entry name" value="C3H1-TYPE DOMAIN-CONTAINING PROTEIN"/>
    <property type="match status" value="1"/>
</dbReference>
<reference evidence="4" key="1">
    <citation type="submission" date="2021-05" db="EMBL/GenBank/DDBJ databases">
        <title>A free-living protist that lacks canonical eukaryotic 1 DNA replication and segregation systems.</title>
        <authorList>
            <person name="Salas-Leiva D.E."/>
            <person name="Tromer E.C."/>
            <person name="Curtis B.A."/>
            <person name="Jerlstrom-Hultqvist J."/>
            <person name="Kolisko M."/>
            <person name="Yi Z."/>
            <person name="Salas-Leiva J.S."/>
            <person name="Gallot-Lavallee L."/>
            <person name="Kops G.J.P.L."/>
            <person name="Archibald J.M."/>
            <person name="Simpson A.G.B."/>
            <person name="Roger A.J."/>
        </authorList>
    </citation>
    <scope>NUCLEOTIDE SEQUENCE</scope>
    <source>
        <strain evidence="4">BICM</strain>
    </source>
</reference>
<protein>
    <submittedName>
        <fullName evidence="4">Exonuclease</fullName>
    </submittedName>
</protein>
<dbReference type="InterPro" id="IPR013520">
    <property type="entry name" value="Ribonucl_H"/>
</dbReference>
<dbReference type="SMART" id="SM00479">
    <property type="entry name" value="EXOIII"/>
    <property type="match status" value="1"/>
</dbReference>